<dbReference type="SUPFAM" id="SSF55961">
    <property type="entry name" value="Bet v1-like"/>
    <property type="match status" value="1"/>
</dbReference>
<name>A0AAN9J0U3_CROPI</name>
<protein>
    <recommendedName>
        <fullName evidence="1">HD-Zip IV C-terminal domain-containing protein</fullName>
    </recommendedName>
</protein>
<dbReference type="InterPro" id="IPR042160">
    <property type="entry name" value="HD-Zip_IV"/>
</dbReference>
<evidence type="ECO:0000313" key="2">
    <source>
        <dbReference type="EMBL" id="KAK7289988.1"/>
    </source>
</evidence>
<dbReference type="InterPro" id="IPR057993">
    <property type="entry name" value="HD-Zip_IV_C"/>
</dbReference>
<dbReference type="Proteomes" id="UP001372338">
    <property type="component" value="Unassembled WGS sequence"/>
</dbReference>
<evidence type="ECO:0000313" key="3">
    <source>
        <dbReference type="Proteomes" id="UP001372338"/>
    </source>
</evidence>
<gene>
    <name evidence="2" type="ORF">RIF29_04073</name>
</gene>
<dbReference type="PANTHER" id="PTHR45654:SF9">
    <property type="entry name" value="HOMEOBOX-LEUCINE ZIPPER PROTEIN HDG10-RELATED"/>
    <property type="match status" value="1"/>
</dbReference>
<keyword evidence="3" id="KW-1185">Reference proteome</keyword>
<dbReference type="AlphaFoldDB" id="A0AAN9J0U3"/>
<organism evidence="2 3">
    <name type="scientific">Crotalaria pallida</name>
    <name type="common">Smooth rattlebox</name>
    <name type="synonym">Crotalaria striata</name>
    <dbReference type="NCBI Taxonomy" id="3830"/>
    <lineage>
        <taxon>Eukaryota</taxon>
        <taxon>Viridiplantae</taxon>
        <taxon>Streptophyta</taxon>
        <taxon>Embryophyta</taxon>
        <taxon>Tracheophyta</taxon>
        <taxon>Spermatophyta</taxon>
        <taxon>Magnoliopsida</taxon>
        <taxon>eudicotyledons</taxon>
        <taxon>Gunneridae</taxon>
        <taxon>Pentapetalae</taxon>
        <taxon>rosids</taxon>
        <taxon>fabids</taxon>
        <taxon>Fabales</taxon>
        <taxon>Fabaceae</taxon>
        <taxon>Papilionoideae</taxon>
        <taxon>50 kb inversion clade</taxon>
        <taxon>genistoids sensu lato</taxon>
        <taxon>core genistoids</taxon>
        <taxon>Crotalarieae</taxon>
        <taxon>Crotalaria</taxon>
    </lineage>
</organism>
<comment type="caution">
    <text evidence="2">The sequence shown here is derived from an EMBL/GenBank/DDBJ whole genome shotgun (WGS) entry which is preliminary data.</text>
</comment>
<sequence length="243" mass="26820">MANNNEPRVNNVTSSTEVRRILLDLSDRMVQSFNQVLNETSNDPEYTRYFADGMVLSVGKTFAPSLARYITCAVGSLWLPFPFEAVFDLLSKENRRHEWDIFSCRNPVREFSNIQGGTDVGNRISIIKPSFHGNMLIIQQTCTNPSESSVVYTATYEPKVNAAARGLLQPSQLDIYASGFVISKDGCEASNTENAPRTGRCLLTMAFQIPSSSGPAMTREGSVASSHMIFMNTIGNIKRALSS</sequence>
<dbReference type="Pfam" id="PF25797">
    <property type="entry name" value="PDF2_C"/>
    <property type="match status" value="1"/>
</dbReference>
<feature type="domain" description="HD-Zip IV C-terminal" evidence="1">
    <location>
        <begin position="16"/>
        <end position="242"/>
    </location>
</feature>
<proteinExistence type="predicted"/>
<dbReference type="PANTHER" id="PTHR45654">
    <property type="entry name" value="HOMEOBOX-LEUCINE ZIPPER PROTEIN MERISTEM L1"/>
    <property type="match status" value="1"/>
</dbReference>
<reference evidence="2 3" key="1">
    <citation type="submission" date="2024-01" db="EMBL/GenBank/DDBJ databases">
        <title>The genomes of 5 underutilized Papilionoideae crops provide insights into root nodulation and disease resistanc.</title>
        <authorList>
            <person name="Yuan L."/>
        </authorList>
    </citation>
    <scope>NUCLEOTIDE SEQUENCE [LARGE SCALE GENOMIC DNA]</scope>
    <source>
        <strain evidence="2">ZHUSHIDOU_FW_LH</strain>
        <tissue evidence="2">Leaf</tissue>
    </source>
</reference>
<accession>A0AAN9J0U3</accession>
<evidence type="ECO:0000259" key="1">
    <source>
        <dbReference type="Pfam" id="PF25797"/>
    </source>
</evidence>
<dbReference type="EMBL" id="JAYWIO010000001">
    <property type="protein sequence ID" value="KAK7289988.1"/>
    <property type="molecule type" value="Genomic_DNA"/>
</dbReference>